<sequence>MFPSLPDLLQNIHLLCCYLHLDLGLLLWRLLLLDLPIPIRPRNHQFHLNWFLYDIGIETLHLPKVSPASSRRCPNARAVAGFIDSAWSRPSHSSQTYLRVEPT</sequence>
<accession>A0A101M322</accession>
<dbReference type="AlphaFoldDB" id="A0A101M322"/>
<dbReference type="EMBL" id="LKAM01000002">
    <property type="protein sequence ID" value="KUM50146.1"/>
    <property type="molecule type" value="Genomic_DNA"/>
</dbReference>
<name>A0A101M322_PICGL</name>
<geneLocation type="mitochondrion" evidence="1"/>
<reference evidence="1" key="1">
    <citation type="journal article" date="2015" name="Genome Biol. Evol.">
        <title>Organellar Genomes of White Spruce (Picea glauca): Assembly and Annotation.</title>
        <authorList>
            <person name="Jackman S.D."/>
            <person name="Warren R.L."/>
            <person name="Gibb E.A."/>
            <person name="Vandervalk B.P."/>
            <person name="Mohamadi H."/>
            <person name="Chu J."/>
            <person name="Raymond A."/>
            <person name="Pleasance S."/>
            <person name="Coope R."/>
            <person name="Wildung M.R."/>
            <person name="Ritland C.E."/>
            <person name="Bousquet J."/>
            <person name="Jones S.J."/>
            <person name="Bohlmann J."/>
            <person name="Birol I."/>
        </authorList>
    </citation>
    <scope>NUCLEOTIDE SEQUENCE [LARGE SCALE GENOMIC DNA]</scope>
    <source>
        <tissue evidence="1">Flushing bud</tissue>
    </source>
</reference>
<evidence type="ECO:0000313" key="1">
    <source>
        <dbReference type="EMBL" id="KUM50146.1"/>
    </source>
</evidence>
<comment type="caution">
    <text evidence="1">The sequence shown here is derived from an EMBL/GenBank/DDBJ whole genome shotgun (WGS) entry which is preliminary data.</text>
</comment>
<gene>
    <name evidence="1" type="ORF">ABT39_MTgene3375</name>
</gene>
<proteinExistence type="predicted"/>
<organism evidence="1">
    <name type="scientific">Picea glauca</name>
    <name type="common">White spruce</name>
    <name type="synonym">Pinus glauca</name>
    <dbReference type="NCBI Taxonomy" id="3330"/>
    <lineage>
        <taxon>Eukaryota</taxon>
        <taxon>Viridiplantae</taxon>
        <taxon>Streptophyta</taxon>
        <taxon>Embryophyta</taxon>
        <taxon>Tracheophyta</taxon>
        <taxon>Spermatophyta</taxon>
        <taxon>Pinopsida</taxon>
        <taxon>Pinidae</taxon>
        <taxon>Conifers I</taxon>
        <taxon>Pinales</taxon>
        <taxon>Pinaceae</taxon>
        <taxon>Picea</taxon>
    </lineage>
</organism>
<protein>
    <submittedName>
        <fullName evidence="1">Uncharacterized protein</fullName>
    </submittedName>
</protein>
<keyword evidence="1" id="KW-0496">Mitochondrion</keyword>